<organism evidence="2 3">
    <name type="scientific">Pristionchus entomophagus</name>
    <dbReference type="NCBI Taxonomy" id="358040"/>
    <lineage>
        <taxon>Eukaryota</taxon>
        <taxon>Metazoa</taxon>
        <taxon>Ecdysozoa</taxon>
        <taxon>Nematoda</taxon>
        <taxon>Chromadorea</taxon>
        <taxon>Rhabditida</taxon>
        <taxon>Rhabditina</taxon>
        <taxon>Diplogasteromorpha</taxon>
        <taxon>Diplogasteroidea</taxon>
        <taxon>Neodiplogasteridae</taxon>
        <taxon>Pristionchus</taxon>
    </lineage>
</organism>
<reference evidence="2" key="1">
    <citation type="submission" date="2023-10" db="EMBL/GenBank/DDBJ databases">
        <title>Genome assembly of Pristionchus species.</title>
        <authorList>
            <person name="Yoshida K."/>
            <person name="Sommer R.J."/>
        </authorList>
    </citation>
    <scope>NUCLEOTIDE SEQUENCE</scope>
    <source>
        <strain evidence="2">RS0144</strain>
    </source>
</reference>
<name>A0AAV5SEU6_9BILA</name>
<feature type="transmembrane region" description="Helical" evidence="1">
    <location>
        <begin position="95"/>
        <end position="115"/>
    </location>
</feature>
<accession>A0AAV5SEU6</accession>
<dbReference type="Proteomes" id="UP001432027">
    <property type="component" value="Unassembled WGS sequence"/>
</dbReference>
<evidence type="ECO:0000313" key="3">
    <source>
        <dbReference type="Proteomes" id="UP001432027"/>
    </source>
</evidence>
<evidence type="ECO:0008006" key="4">
    <source>
        <dbReference type="Google" id="ProtNLM"/>
    </source>
</evidence>
<dbReference type="InterPro" id="IPR053286">
    <property type="entry name" value="Nematode_rcpt-like_srab"/>
</dbReference>
<keyword evidence="1" id="KW-0472">Membrane</keyword>
<comment type="caution">
    <text evidence="2">The sequence shown here is derived from an EMBL/GenBank/DDBJ whole genome shotgun (WGS) entry which is preliminary data.</text>
</comment>
<feature type="transmembrane region" description="Helical" evidence="1">
    <location>
        <begin position="136"/>
        <end position="155"/>
    </location>
</feature>
<evidence type="ECO:0000313" key="2">
    <source>
        <dbReference type="EMBL" id="GMS81380.1"/>
    </source>
</evidence>
<dbReference type="EMBL" id="BTSX01000001">
    <property type="protein sequence ID" value="GMS81380.1"/>
    <property type="molecule type" value="Genomic_DNA"/>
</dbReference>
<dbReference type="AlphaFoldDB" id="A0AAV5SEU6"/>
<protein>
    <recommendedName>
        <fullName evidence="4">G protein-coupled receptor</fullName>
    </recommendedName>
</protein>
<dbReference type="PANTHER" id="PTHR46561">
    <property type="entry name" value="SERPENTINE RECEPTOR, CLASS AB (CLASS A-LIKE)-RELATED"/>
    <property type="match status" value="1"/>
</dbReference>
<evidence type="ECO:0000256" key="1">
    <source>
        <dbReference type="SAM" id="Phobius"/>
    </source>
</evidence>
<keyword evidence="1" id="KW-1133">Transmembrane helix</keyword>
<proteinExistence type="predicted"/>
<feature type="transmembrane region" description="Helical" evidence="1">
    <location>
        <begin position="16"/>
        <end position="34"/>
    </location>
</feature>
<feature type="transmembrane region" description="Helical" evidence="1">
    <location>
        <begin position="55"/>
        <end position="75"/>
    </location>
</feature>
<dbReference type="PANTHER" id="PTHR46561:SF11">
    <property type="entry name" value="SERPENTINE RECEPTOR CLASS ALPHA_BETA-14"/>
    <property type="match status" value="1"/>
</dbReference>
<sequence>MNDSQCLIVYDLSENIAYQIIVAFKISFCFTAAFRLSTQWKDYGVRFLVHDNTKVLFRFYFALNIFHSLVFGVMYISELIRVRYEFFLIDFRFIILTRGIGASAIFAAHHVILVISFERLYSSIFPAHFERSSSKLLSGFLAIMAVITSCVAFSYSSPSR</sequence>
<keyword evidence="3" id="KW-1185">Reference proteome</keyword>
<keyword evidence="1" id="KW-0812">Transmembrane</keyword>
<gene>
    <name evidence="2" type="ORF">PENTCL1PPCAC_3556</name>
</gene>